<dbReference type="RefSeq" id="WP_367779650.1">
    <property type="nucleotide sequence ID" value="NZ_JBFMIA010000008.1"/>
</dbReference>
<dbReference type="EMBL" id="JBFMIA010000008">
    <property type="protein sequence ID" value="MEW9502155.1"/>
    <property type="molecule type" value="Genomic_DNA"/>
</dbReference>
<evidence type="ECO:0000256" key="1">
    <source>
        <dbReference type="ARBA" id="ARBA00023172"/>
    </source>
</evidence>
<sequence>MEQVKFDNSYSEDEGFFDFFLNEEIQEMQVSKFNMFKDQTWDFSYLDYEERASKNSLIKFQGIPKEFIFYIKTHALKQIKIDGKAFSTINKNIDILKTISKEFINRGLDSIFKVSIYKIEKYLNDKEKKCSFLYLERLTNTLKLFIHHVGEIEDIDFDKMADFLNKRQLKYSKHGSKTAVNDYIPDAFCNQLVSCAIKDSENTDLDLDERIVACLIIILAETGMRAEEISQLKTNQLSTYKINNEKQVYYLHFKTFKTIRGNGSELTCCYMTPIAAKSYKLAEILVEQAINGLSKFVLMKRIYELITNQPNSKIRHMGFSHRAIINQLTDEQFNVYKNKLREYLFINSKTGKRRVGTAPLTENYQKFIIRNYPQLSSVYLNSDESKGLNYLQITSKAKYEKMYNVEYRNAYTFEETRKIKYPYVNFHRFRTTVCTKLFMQKVHIDFKIKHMNHISDDMTNYYNKSFQLENKLEKSIEHIKGLIDEQGLLITDKNEVSQAYIKNELDLKSSVKKIEKINDFLIKNNLNIKKDVKEVLNILEKTNSSGIENEFGMCLRSIIHSVCERRKYFHTFDDNYNLEINLDSYKFLNFEYERFKQKLEVVHYNRRLAEEQPEYSVELDREIKALNKFTNDVLIRQLESLNNDVDIKGENVIIEEYSNLKEIVINRREILTEVITWKKSLRE</sequence>
<keyword evidence="1" id="KW-0233">DNA recombination</keyword>
<dbReference type="InterPro" id="IPR011010">
    <property type="entry name" value="DNA_brk_join_enz"/>
</dbReference>
<keyword evidence="3" id="KW-1185">Reference proteome</keyword>
<dbReference type="Gene3D" id="1.10.443.10">
    <property type="entry name" value="Intergrase catalytic core"/>
    <property type="match status" value="1"/>
</dbReference>
<dbReference type="SUPFAM" id="SSF56349">
    <property type="entry name" value="DNA breaking-rejoining enzymes"/>
    <property type="match status" value="2"/>
</dbReference>
<accession>A0ABV3Q474</accession>
<evidence type="ECO:0000313" key="3">
    <source>
        <dbReference type="Proteomes" id="UP001556040"/>
    </source>
</evidence>
<reference evidence="2 3" key="1">
    <citation type="journal article" date="1979" name="Int. J. Syst. Evol. Microbiol.">
        <title>Bacillus globisporus subsp. marinus subsp. nov.</title>
        <authorList>
            <person name="Liu H."/>
        </authorList>
    </citation>
    <scope>NUCLEOTIDE SEQUENCE [LARGE SCALE GENOMIC DNA]</scope>
    <source>
        <strain evidence="2 3">DSM 1297</strain>
    </source>
</reference>
<dbReference type="InterPro" id="IPR013762">
    <property type="entry name" value="Integrase-like_cat_sf"/>
</dbReference>
<gene>
    <name evidence="2" type="ORF">AB1471_10150</name>
</gene>
<dbReference type="Proteomes" id="UP001556040">
    <property type="component" value="Unassembled WGS sequence"/>
</dbReference>
<proteinExistence type="predicted"/>
<evidence type="ECO:0000313" key="2">
    <source>
        <dbReference type="EMBL" id="MEW9502155.1"/>
    </source>
</evidence>
<protein>
    <recommendedName>
        <fullName evidence="4">Tyr recombinase domain-containing protein</fullName>
    </recommendedName>
</protein>
<comment type="caution">
    <text evidence="2">The sequence shown here is derived from an EMBL/GenBank/DDBJ whole genome shotgun (WGS) entry which is preliminary data.</text>
</comment>
<name>A0ABV3Q474_9BACL</name>
<evidence type="ECO:0008006" key="4">
    <source>
        <dbReference type="Google" id="ProtNLM"/>
    </source>
</evidence>
<organism evidence="2 3">
    <name type="scientific">Jeotgalibacillus marinus</name>
    <dbReference type="NCBI Taxonomy" id="86667"/>
    <lineage>
        <taxon>Bacteria</taxon>
        <taxon>Bacillati</taxon>
        <taxon>Bacillota</taxon>
        <taxon>Bacilli</taxon>
        <taxon>Bacillales</taxon>
        <taxon>Caryophanaceae</taxon>
        <taxon>Jeotgalibacillus</taxon>
    </lineage>
</organism>